<organism evidence="1 2">
    <name type="scientific">Symbiodinium natans</name>
    <dbReference type="NCBI Taxonomy" id="878477"/>
    <lineage>
        <taxon>Eukaryota</taxon>
        <taxon>Sar</taxon>
        <taxon>Alveolata</taxon>
        <taxon>Dinophyceae</taxon>
        <taxon>Suessiales</taxon>
        <taxon>Symbiodiniaceae</taxon>
        <taxon>Symbiodinium</taxon>
    </lineage>
</organism>
<protein>
    <submittedName>
        <fullName evidence="1">Uncharacterized protein</fullName>
    </submittedName>
</protein>
<evidence type="ECO:0000313" key="2">
    <source>
        <dbReference type="Proteomes" id="UP000604046"/>
    </source>
</evidence>
<proteinExistence type="predicted"/>
<evidence type="ECO:0000313" key="1">
    <source>
        <dbReference type="EMBL" id="CAE6924040.1"/>
    </source>
</evidence>
<dbReference type="SUPFAM" id="SSF53474">
    <property type="entry name" value="alpha/beta-Hydrolases"/>
    <property type="match status" value="1"/>
</dbReference>
<dbReference type="Proteomes" id="UP000604046">
    <property type="component" value="Unassembled WGS sequence"/>
</dbReference>
<name>A0A812GNP9_9DINO</name>
<comment type="caution">
    <text evidence="1">The sequence shown here is derived from an EMBL/GenBank/DDBJ whole genome shotgun (WGS) entry which is preliminary data.</text>
</comment>
<dbReference type="EMBL" id="CAJNDS010000027">
    <property type="protein sequence ID" value="CAE6924040.1"/>
    <property type="molecule type" value="Genomic_DNA"/>
</dbReference>
<dbReference type="OrthoDB" id="421245at2759"/>
<accession>A0A812GNP9</accession>
<sequence>MLHLLHGKNGCFKIRTHFGNYRLFNHISKGFDFGGFAAQRAFVREPRVAALLVDGVVHDFEALMRAYVVRVLGSWNSPLFADLLTRQVQSRCEFNLQTRLSEVSLRASFADRVANNATRIGVIRSLDDAAMPSDEQYNLLVSSVSLNDQMQAPRSFSWASNYTVPASDACDEQTALHLLSPAEYQARLCEFFGDVFSLGASCR</sequence>
<gene>
    <name evidence="1" type="ORF">SNAT2548_LOCUS575</name>
</gene>
<keyword evidence="2" id="KW-1185">Reference proteome</keyword>
<reference evidence="1" key="1">
    <citation type="submission" date="2021-02" db="EMBL/GenBank/DDBJ databases">
        <authorList>
            <person name="Dougan E. K."/>
            <person name="Rhodes N."/>
            <person name="Thang M."/>
            <person name="Chan C."/>
        </authorList>
    </citation>
    <scope>NUCLEOTIDE SEQUENCE</scope>
</reference>
<dbReference type="AlphaFoldDB" id="A0A812GNP9"/>
<dbReference type="InterPro" id="IPR029058">
    <property type="entry name" value="AB_hydrolase_fold"/>
</dbReference>